<protein>
    <submittedName>
        <fullName evidence="1">Uncharacterized protein</fullName>
    </submittedName>
</protein>
<evidence type="ECO:0000313" key="1">
    <source>
        <dbReference type="EMBL" id="MEQ2487884.1"/>
    </source>
</evidence>
<name>A0ABV1FTZ8_9BACT</name>
<evidence type="ECO:0000313" key="2">
    <source>
        <dbReference type="Proteomes" id="UP001487296"/>
    </source>
</evidence>
<accession>A0ABV1FTZ8</accession>
<dbReference type="Proteomes" id="UP001487296">
    <property type="component" value="Unassembled WGS sequence"/>
</dbReference>
<gene>
    <name evidence="1" type="ORF">AAAT34_12655</name>
</gene>
<sequence length="112" mass="13445">MSLFDDDMFNDPDDLDEWFYFKLFPPYKDILGERISEKINEFTIEMKDKDERLFDVLRRELSEWLVCNGLATNDIKFEVDNDNTPVYEFGICRYGQYNPSEKKITLFNTILC</sequence>
<dbReference type="RefSeq" id="WP_215760970.1">
    <property type="nucleotide sequence ID" value="NZ_JAHKBE010000116.1"/>
</dbReference>
<reference evidence="1 2" key="1">
    <citation type="submission" date="2024-04" db="EMBL/GenBank/DDBJ databases">
        <title>Human intestinal bacterial collection.</title>
        <authorList>
            <person name="Pauvert C."/>
            <person name="Hitch T.C.A."/>
            <person name="Clavel T."/>
        </authorList>
    </citation>
    <scope>NUCLEOTIDE SEQUENCE [LARGE SCALE GENOMIC DNA]</scope>
    <source>
        <strain evidence="1 2">CLA-AA-H145</strain>
    </source>
</reference>
<keyword evidence="2" id="KW-1185">Reference proteome</keyword>
<organism evidence="1 2">
    <name type="scientific">Hallella faecis</name>
    <dbReference type="NCBI Taxonomy" id="2841596"/>
    <lineage>
        <taxon>Bacteria</taxon>
        <taxon>Pseudomonadati</taxon>
        <taxon>Bacteroidota</taxon>
        <taxon>Bacteroidia</taxon>
        <taxon>Bacteroidales</taxon>
        <taxon>Prevotellaceae</taxon>
        <taxon>Hallella</taxon>
    </lineage>
</organism>
<proteinExistence type="predicted"/>
<comment type="caution">
    <text evidence="1">The sequence shown here is derived from an EMBL/GenBank/DDBJ whole genome shotgun (WGS) entry which is preliminary data.</text>
</comment>
<dbReference type="EMBL" id="JBBNFP010000112">
    <property type="protein sequence ID" value="MEQ2487884.1"/>
    <property type="molecule type" value="Genomic_DNA"/>
</dbReference>